<evidence type="ECO:0000313" key="1">
    <source>
        <dbReference type="EMBL" id="PPQ31296.1"/>
    </source>
</evidence>
<gene>
    <name evidence="1" type="ORF">CCR94_09600</name>
</gene>
<reference evidence="1 2" key="1">
    <citation type="journal article" date="2018" name="Arch. Microbiol.">
        <title>New insights into the metabolic potential of the phototrophic purple bacterium Rhodopila globiformis DSM 161(T) from its draft genome sequence and evidence for a vanadium-dependent nitrogenase.</title>
        <authorList>
            <person name="Imhoff J.F."/>
            <person name="Rahn T."/>
            <person name="Kunzel S."/>
            <person name="Neulinger S.C."/>
        </authorList>
    </citation>
    <scope>NUCLEOTIDE SEQUENCE [LARGE SCALE GENOMIC DNA]</scope>
    <source>
        <strain evidence="1 2">DSM 16996</strain>
    </source>
</reference>
<dbReference type="NCBIfam" id="TIGR02940">
    <property type="entry name" value="anfO_nitrog"/>
    <property type="match status" value="1"/>
</dbReference>
<dbReference type="Pfam" id="PF09582">
    <property type="entry name" value="AnfO_nitrog"/>
    <property type="match status" value="1"/>
</dbReference>
<dbReference type="InterPro" id="IPR014287">
    <property type="entry name" value="Nase_Fe-Fe_AnfO"/>
</dbReference>
<accession>A0A2S6N9J7</accession>
<keyword evidence="2" id="KW-1185">Reference proteome</keyword>
<evidence type="ECO:0000313" key="2">
    <source>
        <dbReference type="Proteomes" id="UP000239089"/>
    </source>
</evidence>
<protein>
    <submittedName>
        <fullName evidence="1">Fe-only nitrogenase accessory protein AnfO</fullName>
    </submittedName>
</protein>
<dbReference type="EMBL" id="NHSJ01000060">
    <property type="protein sequence ID" value="PPQ31296.1"/>
    <property type="molecule type" value="Genomic_DNA"/>
</dbReference>
<dbReference type="Proteomes" id="UP000239089">
    <property type="component" value="Unassembled WGS sequence"/>
</dbReference>
<proteinExistence type="predicted"/>
<sequence>MGGRGAPASRFRKTVMKIIAHVDARDEIADVQTPGTLRLFERAADGWRVVDEAAFAISAQANLASIQKLLRGVIERFGAGHAFVSGGNRGLVYSLLQEEGFRVWKARGPLAALDLDAFAQRDAELARDRETEARERAFAALFCSPGGCSAGEGGPTRRHLTPEAIDAVHRLAESLPDGRLRIDLEAVFARYRDANSVDVLAPLLEARRFSSLEILCDHLPRWFSAKIAALGLAAEITPRGAGVRALVIPIAKG</sequence>
<name>A0A2S6N9J7_9HYPH</name>
<comment type="caution">
    <text evidence="1">The sequence shown here is derived from an EMBL/GenBank/DDBJ whole genome shotgun (WGS) entry which is preliminary data.</text>
</comment>
<organism evidence="1 2">
    <name type="scientific">Rhodoblastus sphagnicola</name>
    <dbReference type="NCBI Taxonomy" id="333368"/>
    <lineage>
        <taxon>Bacteria</taxon>
        <taxon>Pseudomonadati</taxon>
        <taxon>Pseudomonadota</taxon>
        <taxon>Alphaproteobacteria</taxon>
        <taxon>Hyphomicrobiales</taxon>
        <taxon>Rhodoblastaceae</taxon>
        <taxon>Rhodoblastus</taxon>
    </lineage>
</organism>
<dbReference type="AlphaFoldDB" id="A0A2S6N9J7"/>